<dbReference type="AlphaFoldDB" id="H2SCU6"/>
<accession>H2SCU6</accession>
<reference evidence="1" key="2">
    <citation type="submission" date="2025-08" db="UniProtKB">
        <authorList>
            <consortium name="Ensembl"/>
        </authorList>
    </citation>
    <scope>IDENTIFICATION</scope>
</reference>
<organism evidence="1 2">
    <name type="scientific">Takifugu rubripes</name>
    <name type="common">Japanese pufferfish</name>
    <name type="synonym">Fugu rubripes</name>
    <dbReference type="NCBI Taxonomy" id="31033"/>
    <lineage>
        <taxon>Eukaryota</taxon>
        <taxon>Metazoa</taxon>
        <taxon>Chordata</taxon>
        <taxon>Craniata</taxon>
        <taxon>Vertebrata</taxon>
        <taxon>Euteleostomi</taxon>
        <taxon>Actinopterygii</taxon>
        <taxon>Neopterygii</taxon>
        <taxon>Teleostei</taxon>
        <taxon>Neoteleostei</taxon>
        <taxon>Acanthomorphata</taxon>
        <taxon>Eupercaria</taxon>
        <taxon>Tetraodontiformes</taxon>
        <taxon>Tetradontoidea</taxon>
        <taxon>Tetraodontidae</taxon>
        <taxon>Takifugu</taxon>
    </lineage>
</organism>
<dbReference type="InParanoid" id="H2SCU6"/>
<dbReference type="GeneID" id="503498"/>
<dbReference type="STRING" id="31033.ENSTRUP00000010226"/>
<dbReference type="Proteomes" id="UP000005226">
    <property type="component" value="Chromosome 7"/>
</dbReference>
<proteinExistence type="predicted"/>
<dbReference type="OrthoDB" id="8940690at2759"/>
<reference evidence="1 2" key="1">
    <citation type="journal article" date="2011" name="Genome Biol. Evol.">
        <title>Integration of the genetic map and genome assembly of fugu facilitates insights into distinct features of genome evolution in teleosts and mammals.</title>
        <authorList>
            <person name="Kai W."/>
            <person name="Kikuchi K."/>
            <person name="Tohari S."/>
            <person name="Chew A.K."/>
            <person name="Tay A."/>
            <person name="Fujiwara A."/>
            <person name="Hosoya S."/>
            <person name="Suetake H."/>
            <person name="Naruse K."/>
            <person name="Brenner S."/>
            <person name="Suzuki Y."/>
            <person name="Venkatesh B."/>
        </authorList>
    </citation>
    <scope>NUCLEOTIDE SEQUENCE [LARGE SCALE GENOMIC DNA]</scope>
</reference>
<dbReference type="GO" id="GO:0043009">
    <property type="term" value="P:chordate embryonic development"/>
    <property type="evidence" value="ECO:0007669"/>
    <property type="project" value="Ensembl"/>
</dbReference>
<name>H2SCU6_TAKRU</name>
<dbReference type="Ensembl" id="ENSTRUT00000010283.3">
    <property type="protein sequence ID" value="ENSTRUP00000010226.2"/>
    <property type="gene ID" value="ENSTRUG00000004315.3"/>
</dbReference>
<dbReference type="GO" id="GO:0055113">
    <property type="term" value="P:epiboly involved in gastrulation with mouth forming second"/>
    <property type="evidence" value="ECO:0007669"/>
    <property type="project" value="Ensembl"/>
</dbReference>
<dbReference type="GeneTree" id="ENSGT00390000015918"/>
<sequence>MSSELQTTPPQRRLSLLGSARPTVKMHVKYAVALILVLQVSVGLCEVPEPSKELLDKYIGLKALFYRRILKAYSKFQGSAAPLIEHFSQSEHGQAAAALAGGSEVQRGYQAALKIAAAAAAELEPVVDKARLSALGAYEQYLRPHIGESLDDGIASVQAVLDNFMPAE</sequence>
<dbReference type="RefSeq" id="XP_011616241.1">
    <property type="nucleotide sequence ID" value="XM_011617939.2"/>
</dbReference>
<keyword evidence="2" id="KW-1185">Reference proteome</keyword>
<dbReference type="OMA" id="RPHIGIT"/>
<protein>
    <submittedName>
        <fullName evidence="1">Apolipoprotein A-II</fullName>
    </submittedName>
</protein>
<reference evidence="1" key="3">
    <citation type="submission" date="2025-09" db="UniProtKB">
        <authorList>
            <consortium name="Ensembl"/>
        </authorList>
    </citation>
    <scope>IDENTIFICATION</scope>
</reference>
<dbReference type="CTD" id="336"/>
<gene>
    <name evidence="1" type="primary">apoa2</name>
</gene>
<dbReference type="FunCoup" id="H2SCU6">
    <property type="interactions" value="25"/>
</dbReference>
<evidence type="ECO:0000313" key="2">
    <source>
        <dbReference type="Proteomes" id="UP000005226"/>
    </source>
</evidence>
<dbReference type="GO" id="GO:0000280">
    <property type="term" value="P:nuclear division"/>
    <property type="evidence" value="ECO:0007669"/>
    <property type="project" value="Ensembl"/>
</dbReference>
<evidence type="ECO:0000313" key="1">
    <source>
        <dbReference type="Ensembl" id="ENSTRUP00000010226.2"/>
    </source>
</evidence>